<keyword evidence="6" id="KW-0811">Translocation</keyword>
<accession>A0AAD5LZ48</accession>
<feature type="region of interest" description="Disordered" evidence="11">
    <location>
        <begin position="162"/>
        <end position="266"/>
    </location>
</feature>
<dbReference type="GO" id="GO:0031369">
    <property type="term" value="F:translation initiation factor binding"/>
    <property type="evidence" value="ECO:0007669"/>
    <property type="project" value="TreeGrafter"/>
</dbReference>
<dbReference type="Pfam" id="PF07817">
    <property type="entry name" value="GLE1"/>
    <property type="match status" value="1"/>
</dbReference>
<feature type="compositionally biased region" description="Basic and acidic residues" evidence="11">
    <location>
        <begin position="162"/>
        <end position="172"/>
    </location>
</feature>
<dbReference type="GO" id="GO:0044614">
    <property type="term" value="C:nuclear pore cytoplasmic filaments"/>
    <property type="evidence" value="ECO:0007669"/>
    <property type="project" value="TreeGrafter"/>
</dbReference>
<dbReference type="PANTHER" id="PTHR12960">
    <property type="entry name" value="GLE-1-RELATED"/>
    <property type="match status" value="1"/>
</dbReference>
<keyword evidence="7" id="KW-0906">Nuclear pore complex</keyword>
<comment type="subcellular location">
    <subcellularLocation>
        <location evidence="1">Nucleus</location>
        <location evidence="1">Nuclear pore complex</location>
    </subcellularLocation>
</comment>
<feature type="region of interest" description="Disordered" evidence="11">
    <location>
        <begin position="1"/>
        <end position="22"/>
    </location>
</feature>
<evidence type="ECO:0000313" key="12">
    <source>
        <dbReference type="EMBL" id="KAJ0397380.1"/>
    </source>
</evidence>
<name>A0AAD5LZ48_PYTIN</name>
<feature type="compositionally biased region" description="Basic and acidic residues" evidence="11">
    <location>
        <begin position="254"/>
        <end position="266"/>
    </location>
</feature>
<evidence type="ECO:0000256" key="1">
    <source>
        <dbReference type="ARBA" id="ARBA00004567"/>
    </source>
</evidence>
<evidence type="ECO:0000256" key="6">
    <source>
        <dbReference type="ARBA" id="ARBA00023010"/>
    </source>
</evidence>
<dbReference type="InterPro" id="IPR012476">
    <property type="entry name" value="GLE1"/>
</dbReference>
<comment type="caution">
    <text evidence="12">The sequence shown here is derived from an EMBL/GenBank/DDBJ whole genome shotgun (WGS) entry which is preliminary data.</text>
</comment>
<dbReference type="EMBL" id="JAKCXM010000255">
    <property type="protein sequence ID" value="KAJ0397380.1"/>
    <property type="molecule type" value="Genomic_DNA"/>
</dbReference>
<proteinExistence type="inferred from homology"/>
<keyword evidence="5" id="KW-0653">Protein transport</keyword>
<feature type="compositionally biased region" description="Acidic residues" evidence="11">
    <location>
        <begin position="68"/>
        <end position="85"/>
    </location>
</feature>
<evidence type="ECO:0000256" key="10">
    <source>
        <dbReference type="ARBA" id="ARBA00029983"/>
    </source>
</evidence>
<dbReference type="GO" id="GO:0000822">
    <property type="term" value="F:inositol hexakisphosphate binding"/>
    <property type="evidence" value="ECO:0007669"/>
    <property type="project" value="TreeGrafter"/>
</dbReference>
<dbReference type="GO" id="GO:0005543">
    <property type="term" value="F:phospholipid binding"/>
    <property type="evidence" value="ECO:0007669"/>
    <property type="project" value="TreeGrafter"/>
</dbReference>
<dbReference type="GO" id="GO:0005737">
    <property type="term" value="C:cytoplasm"/>
    <property type="evidence" value="ECO:0007669"/>
    <property type="project" value="TreeGrafter"/>
</dbReference>
<dbReference type="InterPro" id="IPR038506">
    <property type="entry name" value="GLE1-like_sf"/>
</dbReference>
<feature type="compositionally biased region" description="Gly residues" evidence="11">
    <location>
        <begin position="598"/>
        <end position="621"/>
    </location>
</feature>
<evidence type="ECO:0000256" key="8">
    <source>
        <dbReference type="ARBA" id="ARBA00023242"/>
    </source>
</evidence>
<dbReference type="AlphaFoldDB" id="A0AAD5LZ48"/>
<feature type="region of interest" description="Disordered" evidence="11">
    <location>
        <begin position="47"/>
        <end position="90"/>
    </location>
</feature>
<feature type="compositionally biased region" description="Basic and acidic residues" evidence="11">
    <location>
        <begin position="180"/>
        <end position="245"/>
    </location>
</feature>
<sequence length="629" mass="68777">MRLRLSDVDDDASDHEAPSVYAAQQTRRVASVSAAFAGGSRAAREAAAASHARKRLTGRLRAPSLSDDSTDDDEQDSVDDADGAADDAPHLLRHVEQSCERRAARAVASSAAYQSLCATLKAARLDAARQLERLAPEPLDADPAVASILRRHTQVEARTLKQLSERHAKERSVVASVESELAKLKKASEDARRADEERKRRAEEAERKAEEARQQRLQVQRDQEKQADEARRARLDAERKKKEQADQQAAAEASAKKKADEDAKKKAEAAKQVAQLSKEHVDAAAQRLKRLEELQQLSDEILNNPNASIKALRVEIKRQAGACNQISAAPSAIRAVVDKIRGLMQTARGHSEQCFKYALNVVASNLTKQARVVLDYKACYPLAYVIKMACVETPELSDVLLGYFNKMSMYTVPESRKKRADQSVKQYKMSIGFEEAVDAQDSKKVDSDGLEHVAEYSRRMSMICAALAAVMQTTPWTPGVSEPTGLGIQDCWAWVARLVNDQPELLTGPILLAILEVAGFELLRHYKTQFHKLLMLIAKDVLPRLNKTAGTGAANAAVQLEMFIKEYQANGCSLREPEARKLEETKVSAADEERTEDGGGGGGYGGGRFGGGGGRGGGRFGGRGRGRGR</sequence>
<protein>
    <recommendedName>
        <fullName evidence="9">mRNA export factor GLE1</fullName>
    </recommendedName>
    <alternativeName>
        <fullName evidence="10">Nucleoporin GLE1</fullName>
    </alternativeName>
</protein>
<evidence type="ECO:0000256" key="9">
    <source>
        <dbReference type="ARBA" id="ARBA00026227"/>
    </source>
</evidence>
<keyword evidence="3" id="KW-0813">Transport</keyword>
<evidence type="ECO:0000313" key="13">
    <source>
        <dbReference type="Proteomes" id="UP001209570"/>
    </source>
</evidence>
<evidence type="ECO:0000256" key="3">
    <source>
        <dbReference type="ARBA" id="ARBA00022448"/>
    </source>
</evidence>
<dbReference type="GO" id="GO:0015031">
    <property type="term" value="P:protein transport"/>
    <property type="evidence" value="ECO:0007669"/>
    <property type="project" value="UniProtKB-KW"/>
</dbReference>
<feature type="compositionally biased region" description="Basic and acidic residues" evidence="11">
    <location>
        <begin position="583"/>
        <end position="592"/>
    </location>
</feature>
<keyword evidence="13" id="KW-1185">Reference proteome</keyword>
<keyword evidence="8" id="KW-0539">Nucleus</keyword>
<dbReference type="Gene3D" id="1.25.40.510">
    <property type="entry name" value="GLE1-like"/>
    <property type="match status" value="1"/>
</dbReference>
<keyword evidence="4" id="KW-0509">mRNA transport</keyword>
<evidence type="ECO:0000256" key="2">
    <source>
        <dbReference type="ARBA" id="ARBA00011056"/>
    </source>
</evidence>
<evidence type="ECO:0000256" key="4">
    <source>
        <dbReference type="ARBA" id="ARBA00022816"/>
    </source>
</evidence>
<feature type="region of interest" description="Disordered" evidence="11">
    <location>
        <begin position="583"/>
        <end position="629"/>
    </location>
</feature>
<dbReference type="Proteomes" id="UP001209570">
    <property type="component" value="Unassembled WGS sequence"/>
</dbReference>
<organism evidence="12 13">
    <name type="scientific">Pythium insidiosum</name>
    <name type="common">Pythiosis disease agent</name>
    <dbReference type="NCBI Taxonomy" id="114742"/>
    <lineage>
        <taxon>Eukaryota</taxon>
        <taxon>Sar</taxon>
        <taxon>Stramenopiles</taxon>
        <taxon>Oomycota</taxon>
        <taxon>Peronosporomycetes</taxon>
        <taxon>Pythiales</taxon>
        <taxon>Pythiaceae</taxon>
        <taxon>Pythium</taxon>
    </lineage>
</organism>
<gene>
    <name evidence="12" type="ORF">P43SY_008211</name>
</gene>
<reference evidence="12" key="1">
    <citation type="submission" date="2021-12" db="EMBL/GenBank/DDBJ databases">
        <title>Prjna785345.</title>
        <authorList>
            <person name="Rujirawat T."/>
            <person name="Krajaejun T."/>
        </authorList>
    </citation>
    <scope>NUCLEOTIDE SEQUENCE</scope>
    <source>
        <strain evidence="12">Pi057C3</strain>
    </source>
</reference>
<evidence type="ECO:0000256" key="7">
    <source>
        <dbReference type="ARBA" id="ARBA00023132"/>
    </source>
</evidence>
<dbReference type="GO" id="GO:0016973">
    <property type="term" value="P:poly(A)+ mRNA export from nucleus"/>
    <property type="evidence" value="ECO:0007669"/>
    <property type="project" value="InterPro"/>
</dbReference>
<comment type="similarity">
    <text evidence="2">Belongs to the GLE1 family.</text>
</comment>
<dbReference type="PANTHER" id="PTHR12960:SF0">
    <property type="entry name" value="MRNA EXPORT FACTOR GLE1"/>
    <property type="match status" value="1"/>
</dbReference>
<evidence type="ECO:0000256" key="11">
    <source>
        <dbReference type="SAM" id="MobiDB-lite"/>
    </source>
</evidence>
<evidence type="ECO:0000256" key="5">
    <source>
        <dbReference type="ARBA" id="ARBA00022927"/>
    </source>
</evidence>